<evidence type="ECO:0000256" key="1">
    <source>
        <dbReference type="SAM" id="MobiDB-lite"/>
    </source>
</evidence>
<dbReference type="EMBL" id="BMAW01066347">
    <property type="protein sequence ID" value="GFT54667.1"/>
    <property type="molecule type" value="Genomic_DNA"/>
</dbReference>
<feature type="region of interest" description="Disordered" evidence="1">
    <location>
        <begin position="16"/>
        <end position="38"/>
    </location>
</feature>
<feature type="region of interest" description="Disordered" evidence="1">
    <location>
        <begin position="60"/>
        <end position="122"/>
    </location>
</feature>
<comment type="caution">
    <text evidence="2">The sequence shown here is derived from an EMBL/GenBank/DDBJ whole genome shotgun (WGS) entry which is preliminary data.</text>
</comment>
<protein>
    <submittedName>
        <fullName evidence="2">Uncharacterized protein</fullName>
    </submittedName>
</protein>
<evidence type="ECO:0000313" key="2">
    <source>
        <dbReference type="EMBL" id="GFT54667.1"/>
    </source>
</evidence>
<sequence>MSNQASRTSHLFGLFVRQSRKNNQSWRGPTVCRPPNWGPLITTGSPLRQVNPQLFPLKEIGTPRLGVGSPGESRLRWDEDYMRSRKGSLESGRPASNDTMKDAQVSSQAQIGEFGMRGTSRL</sequence>
<keyword evidence="3" id="KW-1185">Reference proteome</keyword>
<dbReference type="Proteomes" id="UP000887013">
    <property type="component" value="Unassembled WGS sequence"/>
</dbReference>
<dbReference type="AlphaFoldDB" id="A0A8X6TVK9"/>
<accession>A0A8X6TVK9</accession>
<feature type="compositionally biased region" description="Polar residues" evidence="1">
    <location>
        <begin position="94"/>
        <end position="110"/>
    </location>
</feature>
<organism evidence="2 3">
    <name type="scientific">Nephila pilipes</name>
    <name type="common">Giant wood spider</name>
    <name type="synonym">Nephila maculata</name>
    <dbReference type="NCBI Taxonomy" id="299642"/>
    <lineage>
        <taxon>Eukaryota</taxon>
        <taxon>Metazoa</taxon>
        <taxon>Ecdysozoa</taxon>
        <taxon>Arthropoda</taxon>
        <taxon>Chelicerata</taxon>
        <taxon>Arachnida</taxon>
        <taxon>Araneae</taxon>
        <taxon>Araneomorphae</taxon>
        <taxon>Entelegynae</taxon>
        <taxon>Araneoidea</taxon>
        <taxon>Nephilidae</taxon>
        <taxon>Nephila</taxon>
    </lineage>
</organism>
<gene>
    <name evidence="2" type="ORF">NPIL_636061</name>
</gene>
<reference evidence="2" key="1">
    <citation type="submission" date="2020-08" db="EMBL/GenBank/DDBJ databases">
        <title>Multicomponent nature underlies the extraordinary mechanical properties of spider dragline silk.</title>
        <authorList>
            <person name="Kono N."/>
            <person name="Nakamura H."/>
            <person name="Mori M."/>
            <person name="Yoshida Y."/>
            <person name="Ohtoshi R."/>
            <person name="Malay A.D."/>
            <person name="Moran D.A.P."/>
            <person name="Tomita M."/>
            <person name="Numata K."/>
            <person name="Arakawa K."/>
        </authorList>
    </citation>
    <scope>NUCLEOTIDE SEQUENCE</scope>
</reference>
<name>A0A8X6TVK9_NEPPI</name>
<feature type="compositionally biased region" description="Basic and acidic residues" evidence="1">
    <location>
        <begin position="73"/>
        <end position="83"/>
    </location>
</feature>
<evidence type="ECO:0000313" key="3">
    <source>
        <dbReference type="Proteomes" id="UP000887013"/>
    </source>
</evidence>
<proteinExistence type="predicted"/>